<dbReference type="GO" id="GO:0008270">
    <property type="term" value="F:zinc ion binding"/>
    <property type="evidence" value="ECO:0007669"/>
    <property type="project" value="UniProtKB-UniRule"/>
</dbReference>
<comment type="similarity">
    <text evidence="1 8">Belongs to the beta-class carbonic anhydrase family.</text>
</comment>
<dbReference type="Proteomes" id="UP000799429">
    <property type="component" value="Unassembled WGS sequence"/>
</dbReference>
<dbReference type="EMBL" id="MU006090">
    <property type="protein sequence ID" value="KAF2841846.1"/>
    <property type="molecule type" value="Genomic_DNA"/>
</dbReference>
<dbReference type="GO" id="GO:0005737">
    <property type="term" value="C:cytoplasm"/>
    <property type="evidence" value="ECO:0007669"/>
    <property type="project" value="TreeGrafter"/>
</dbReference>
<evidence type="ECO:0000256" key="6">
    <source>
        <dbReference type="ARBA" id="ARBA00048348"/>
    </source>
</evidence>
<feature type="binding site" evidence="7">
    <location>
        <position position="105"/>
    </location>
    <ligand>
        <name>Zn(2+)</name>
        <dbReference type="ChEBI" id="CHEBI:29105"/>
    </ligand>
</feature>
<dbReference type="SUPFAM" id="SSF53056">
    <property type="entry name" value="beta-carbonic anhydrase, cab"/>
    <property type="match status" value="1"/>
</dbReference>
<keyword evidence="5 8" id="KW-0456">Lyase</keyword>
<comment type="cofactor">
    <cofactor evidence="7">
        <name>Zn(2+)</name>
        <dbReference type="ChEBI" id="CHEBI:29105"/>
    </cofactor>
    <text evidence="7">Binds 1 zinc ion per subunit.</text>
</comment>
<dbReference type="OrthoDB" id="10248475at2759"/>
<gene>
    <name evidence="9" type="ORF">M501DRAFT_1022061</name>
</gene>
<dbReference type="SMART" id="SM00947">
    <property type="entry name" value="Pro_CA"/>
    <property type="match status" value="1"/>
</dbReference>
<feature type="binding site" evidence="7">
    <location>
        <position position="102"/>
    </location>
    <ligand>
        <name>Zn(2+)</name>
        <dbReference type="ChEBI" id="CHEBI:29105"/>
    </ligand>
</feature>
<protein>
    <recommendedName>
        <fullName evidence="2 8">Carbonic anhydrase</fullName>
        <ecNumber evidence="2 8">4.2.1.1</ecNumber>
    </recommendedName>
    <alternativeName>
        <fullName evidence="8">Carbonate dehydratase</fullName>
    </alternativeName>
</protein>
<dbReference type="Pfam" id="PF00484">
    <property type="entry name" value="Pro_CA"/>
    <property type="match status" value="1"/>
</dbReference>
<evidence type="ECO:0000256" key="7">
    <source>
        <dbReference type="PIRSR" id="PIRSR601765-1"/>
    </source>
</evidence>
<dbReference type="InterPro" id="IPR036874">
    <property type="entry name" value="Carbonic_anhydrase_sf"/>
</dbReference>
<dbReference type="PANTHER" id="PTHR11002:SF76">
    <property type="entry name" value="CARBONIC ANHYDRASE"/>
    <property type="match status" value="1"/>
</dbReference>
<reference evidence="9" key="1">
    <citation type="journal article" date="2020" name="Stud. Mycol.">
        <title>101 Dothideomycetes genomes: a test case for predicting lifestyles and emergence of pathogens.</title>
        <authorList>
            <person name="Haridas S."/>
            <person name="Albert R."/>
            <person name="Binder M."/>
            <person name="Bloem J."/>
            <person name="Labutti K."/>
            <person name="Salamov A."/>
            <person name="Andreopoulos B."/>
            <person name="Baker S."/>
            <person name="Barry K."/>
            <person name="Bills G."/>
            <person name="Bluhm B."/>
            <person name="Cannon C."/>
            <person name="Castanera R."/>
            <person name="Culley D."/>
            <person name="Daum C."/>
            <person name="Ezra D."/>
            <person name="Gonzalez J."/>
            <person name="Henrissat B."/>
            <person name="Kuo A."/>
            <person name="Liang C."/>
            <person name="Lipzen A."/>
            <person name="Lutzoni F."/>
            <person name="Magnuson J."/>
            <person name="Mondo S."/>
            <person name="Nolan M."/>
            <person name="Ohm R."/>
            <person name="Pangilinan J."/>
            <person name="Park H.-J."/>
            <person name="Ramirez L."/>
            <person name="Alfaro M."/>
            <person name="Sun H."/>
            <person name="Tritt A."/>
            <person name="Yoshinaga Y."/>
            <person name="Zwiers L.-H."/>
            <person name="Turgeon B."/>
            <person name="Goodwin S."/>
            <person name="Spatafora J."/>
            <person name="Crous P."/>
            <person name="Grigoriev I."/>
        </authorList>
    </citation>
    <scope>NUCLEOTIDE SEQUENCE</scope>
    <source>
        <strain evidence="9">CBS 101060</strain>
    </source>
</reference>
<dbReference type="GO" id="GO:0004089">
    <property type="term" value="F:carbonate dehydratase activity"/>
    <property type="evidence" value="ECO:0007669"/>
    <property type="project" value="UniProtKB-UniRule"/>
</dbReference>
<evidence type="ECO:0000256" key="1">
    <source>
        <dbReference type="ARBA" id="ARBA00006217"/>
    </source>
</evidence>
<keyword evidence="10" id="KW-1185">Reference proteome</keyword>
<comment type="catalytic activity">
    <reaction evidence="6 8">
        <text>hydrogencarbonate + H(+) = CO2 + H2O</text>
        <dbReference type="Rhea" id="RHEA:10748"/>
        <dbReference type="ChEBI" id="CHEBI:15377"/>
        <dbReference type="ChEBI" id="CHEBI:15378"/>
        <dbReference type="ChEBI" id="CHEBI:16526"/>
        <dbReference type="ChEBI" id="CHEBI:17544"/>
        <dbReference type="EC" id="4.2.1.1"/>
    </reaction>
</comment>
<sequence length="212" mass="22934">MSTIQDAFHRLVAGNQSYKAKTFSEAPNFLPQLATGQSPEVLWIGCADSRVPETTICQCKPGDIFVHRNIANILSADDISAGSVIQYGVGAVKVQRIVVCGHTSCGGANAALGDADLGETLNTWLHPMRELRRKHQKELDALESTAAKANRLAEINVRNSLEVLQTLPVVGNAMRERGLTLHGVIYDIGEGELKVLEETSKSGNNSLWSQGR</sequence>
<evidence type="ECO:0000313" key="10">
    <source>
        <dbReference type="Proteomes" id="UP000799429"/>
    </source>
</evidence>
<dbReference type="InterPro" id="IPR001765">
    <property type="entry name" value="Carbonic_anhydrase"/>
</dbReference>
<evidence type="ECO:0000313" key="9">
    <source>
        <dbReference type="EMBL" id="KAF2841846.1"/>
    </source>
</evidence>
<proteinExistence type="inferred from homology"/>
<evidence type="ECO:0000256" key="3">
    <source>
        <dbReference type="ARBA" id="ARBA00022723"/>
    </source>
</evidence>
<dbReference type="EC" id="4.2.1.1" evidence="2 8"/>
<feature type="binding site" evidence="7">
    <location>
        <position position="46"/>
    </location>
    <ligand>
        <name>Zn(2+)</name>
        <dbReference type="ChEBI" id="CHEBI:29105"/>
    </ligand>
</feature>
<name>A0A9P4SFC6_9PEZI</name>
<comment type="function">
    <text evidence="8">Reversible hydration of carbon dioxide.</text>
</comment>
<evidence type="ECO:0000256" key="2">
    <source>
        <dbReference type="ARBA" id="ARBA00012925"/>
    </source>
</evidence>
<evidence type="ECO:0000256" key="8">
    <source>
        <dbReference type="RuleBase" id="RU003956"/>
    </source>
</evidence>
<dbReference type="GO" id="GO:0034599">
    <property type="term" value="P:cellular response to oxidative stress"/>
    <property type="evidence" value="ECO:0007669"/>
    <property type="project" value="TreeGrafter"/>
</dbReference>
<dbReference type="Gene3D" id="3.40.1050.10">
    <property type="entry name" value="Carbonic anhydrase"/>
    <property type="match status" value="1"/>
</dbReference>
<dbReference type="AlphaFoldDB" id="A0A9P4SFC6"/>
<organism evidence="9 10">
    <name type="scientific">Patellaria atrata CBS 101060</name>
    <dbReference type="NCBI Taxonomy" id="1346257"/>
    <lineage>
        <taxon>Eukaryota</taxon>
        <taxon>Fungi</taxon>
        <taxon>Dikarya</taxon>
        <taxon>Ascomycota</taxon>
        <taxon>Pezizomycotina</taxon>
        <taxon>Dothideomycetes</taxon>
        <taxon>Dothideomycetes incertae sedis</taxon>
        <taxon>Patellariales</taxon>
        <taxon>Patellariaceae</taxon>
        <taxon>Patellaria</taxon>
    </lineage>
</organism>
<keyword evidence="4 7" id="KW-0862">Zinc</keyword>
<comment type="caution">
    <text evidence="9">The sequence shown here is derived from an EMBL/GenBank/DDBJ whole genome shotgun (WGS) entry which is preliminary data.</text>
</comment>
<keyword evidence="3 7" id="KW-0479">Metal-binding</keyword>
<dbReference type="GO" id="GO:0071244">
    <property type="term" value="P:cellular response to carbon dioxide"/>
    <property type="evidence" value="ECO:0007669"/>
    <property type="project" value="TreeGrafter"/>
</dbReference>
<dbReference type="CDD" id="cd00883">
    <property type="entry name" value="beta_CA_cladeA"/>
    <property type="match status" value="1"/>
</dbReference>
<dbReference type="PANTHER" id="PTHR11002">
    <property type="entry name" value="CARBONIC ANHYDRASE"/>
    <property type="match status" value="1"/>
</dbReference>
<feature type="binding site" evidence="7">
    <location>
        <position position="48"/>
    </location>
    <ligand>
        <name>Zn(2+)</name>
        <dbReference type="ChEBI" id="CHEBI:29105"/>
    </ligand>
</feature>
<evidence type="ECO:0000256" key="5">
    <source>
        <dbReference type="ARBA" id="ARBA00023239"/>
    </source>
</evidence>
<evidence type="ECO:0000256" key="4">
    <source>
        <dbReference type="ARBA" id="ARBA00022833"/>
    </source>
</evidence>
<accession>A0A9P4SFC6</accession>